<evidence type="ECO:0000256" key="3">
    <source>
        <dbReference type="ARBA" id="ARBA00022527"/>
    </source>
</evidence>
<evidence type="ECO:0000256" key="8">
    <source>
        <dbReference type="ARBA" id="ARBA00047899"/>
    </source>
</evidence>
<dbReference type="Gene3D" id="1.10.510.10">
    <property type="entry name" value="Transferase(Phosphotransferase) domain 1"/>
    <property type="match status" value="1"/>
</dbReference>
<dbReference type="SMART" id="SM00220">
    <property type="entry name" value="S_TKc"/>
    <property type="match status" value="1"/>
</dbReference>
<keyword evidence="3" id="KW-0723">Serine/threonine-protein kinase</keyword>
<dbReference type="GO" id="GO:0016020">
    <property type="term" value="C:membrane"/>
    <property type="evidence" value="ECO:0007669"/>
    <property type="project" value="UniProtKB-SubCell"/>
</dbReference>
<dbReference type="GO" id="GO:0004674">
    <property type="term" value="F:protein serine/threonine kinase activity"/>
    <property type="evidence" value="ECO:0000318"/>
    <property type="project" value="GO_Central"/>
</dbReference>
<comment type="subcellular location">
    <subcellularLocation>
        <location evidence="1">Membrane</location>
        <topology evidence="1">Single-pass type I membrane protein</topology>
    </subcellularLocation>
</comment>
<dbReference type="InterPro" id="IPR008271">
    <property type="entry name" value="Ser/Thr_kinase_AS"/>
</dbReference>
<dbReference type="PANTHER" id="PTHR48006">
    <property type="entry name" value="LEUCINE-RICH REPEAT-CONTAINING PROTEIN DDB_G0281931-RELATED"/>
    <property type="match status" value="1"/>
</dbReference>
<dbReference type="SUPFAM" id="SSF56112">
    <property type="entry name" value="Protein kinase-like (PK-like)"/>
    <property type="match status" value="1"/>
</dbReference>
<gene>
    <name evidence="11" type="ORF">MIMGU_mgv1a023412mg</name>
</gene>
<protein>
    <recommendedName>
        <fullName evidence="2">non-specific serine/threonine protein kinase</fullName>
        <ecNumber evidence="2">2.7.11.1</ecNumber>
    </recommendedName>
</protein>
<keyword evidence="4" id="KW-0808">Transferase</keyword>
<comment type="catalytic activity">
    <reaction evidence="9">
        <text>L-seryl-[protein] + ATP = O-phospho-L-seryl-[protein] + ADP + H(+)</text>
        <dbReference type="Rhea" id="RHEA:17989"/>
        <dbReference type="Rhea" id="RHEA-COMP:9863"/>
        <dbReference type="Rhea" id="RHEA-COMP:11604"/>
        <dbReference type="ChEBI" id="CHEBI:15378"/>
        <dbReference type="ChEBI" id="CHEBI:29999"/>
        <dbReference type="ChEBI" id="CHEBI:30616"/>
        <dbReference type="ChEBI" id="CHEBI:83421"/>
        <dbReference type="ChEBI" id="CHEBI:456216"/>
        <dbReference type="EC" id="2.7.11.1"/>
    </reaction>
</comment>
<evidence type="ECO:0000256" key="9">
    <source>
        <dbReference type="ARBA" id="ARBA00048679"/>
    </source>
</evidence>
<dbReference type="PROSITE" id="PS00108">
    <property type="entry name" value="PROTEIN_KINASE_ST"/>
    <property type="match status" value="1"/>
</dbReference>
<comment type="catalytic activity">
    <reaction evidence="8">
        <text>L-threonyl-[protein] + ATP = O-phospho-L-threonyl-[protein] + ADP + H(+)</text>
        <dbReference type="Rhea" id="RHEA:46608"/>
        <dbReference type="Rhea" id="RHEA-COMP:11060"/>
        <dbReference type="Rhea" id="RHEA-COMP:11605"/>
        <dbReference type="ChEBI" id="CHEBI:15378"/>
        <dbReference type="ChEBI" id="CHEBI:30013"/>
        <dbReference type="ChEBI" id="CHEBI:30616"/>
        <dbReference type="ChEBI" id="CHEBI:61977"/>
        <dbReference type="ChEBI" id="CHEBI:456216"/>
        <dbReference type="EC" id="2.7.11.1"/>
    </reaction>
</comment>
<evidence type="ECO:0000259" key="10">
    <source>
        <dbReference type="PROSITE" id="PS50011"/>
    </source>
</evidence>
<dbReference type="AlphaFoldDB" id="A0A022Q7N1"/>
<dbReference type="Proteomes" id="UP000030748">
    <property type="component" value="Unassembled WGS sequence"/>
</dbReference>
<dbReference type="InterPro" id="IPR011009">
    <property type="entry name" value="Kinase-like_dom_sf"/>
</dbReference>
<evidence type="ECO:0000256" key="5">
    <source>
        <dbReference type="ARBA" id="ARBA00022741"/>
    </source>
</evidence>
<dbReference type="FunFam" id="1.10.510.10:FF:001023">
    <property type="entry name" value="Os07g0541700 protein"/>
    <property type="match status" value="1"/>
</dbReference>
<evidence type="ECO:0000256" key="4">
    <source>
        <dbReference type="ARBA" id="ARBA00022679"/>
    </source>
</evidence>
<dbReference type="STRING" id="4155.A0A022Q7N1"/>
<evidence type="ECO:0000256" key="7">
    <source>
        <dbReference type="ARBA" id="ARBA00022840"/>
    </source>
</evidence>
<name>A0A022Q7N1_ERYGU</name>
<proteinExistence type="predicted"/>
<keyword evidence="12" id="KW-1185">Reference proteome</keyword>
<dbReference type="Pfam" id="PF07714">
    <property type="entry name" value="PK_Tyr_Ser-Thr"/>
    <property type="match status" value="1"/>
</dbReference>
<dbReference type="EC" id="2.7.11.1" evidence="2"/>
<dbReference type="Gene3D" id="3.30.200.20">
    <property type="entry name" value="Phosphorylase Kinase, domain 1"/>
    <property type="match status" value="2"/>
</dbReference>
<sequence length="287" mass="32184">AGKWTNGIPVRGVYGPLISAISVDPGKRLLIILTVYLISLSLSDFDSIFPKLKGVDLHTGSYTLRLIKTATNNFDPAKKIGEGGFGHVFKQGNREFVNEIGMISALQHPHLVKLHGCCIEGNRLLLVYEYLESNSLARALFEEHQIHMDWPTRQKICIGISRGLAYLHVESGLQIVHRDIKATNVLLAKGLLAKISDFGLAELDEEDNTHISTRIARTFGYMAREYAMRGHLTLNADIYNFGVVLLEIISRRSNSSNRDPSFYLLDEVNLVNTVSRFYTLVLLLLFL</sequence>
<dbReference type="InterPro" id="IPR001245">
    <property type="entry name" value="Ser-Thr/Tyr_kinase_cat_dom"/>
</dbReference>
<dbReference type="PROSITE" id="PS50011">
    <property type="entry name" value="PROTEIN_KINASE_DOM"/>
    <property type="match status" value="1"/>
</dbReference>
<dbReference type="PANTHER" id="PTHR48006:SF81">
    <property type="entry name" value="PROTEIN KINASE DOMAIN-CONTAINING PROTEIN"/>
    <property type="match status" value="1"/>
</dbReference>
<keyword evidence="7" id="KW-0067">ATP-binding</keyword>
<reference evidence="11 12" key="1">
    <citation type="journal article" date="2013" name="Proc. Natl. Acad. Sci. U.S.A.">
        <title>Fine-scale variation in meiotic recombination in Mimulus inferred from population shotgun sequencing.</title>
        <authorList>
            <person name="Hellsten U."/>
            <person name="Wright K.M."/>
            <person name="Jenkins J."/>
            <person name="Shu S."/>
            <person name="Yuan Y."/>
            <person name="Wessler S.R."/>
            <person name="Schmutz J."/>
            <person name="Willis J.H."/>
            <person name="Rokhsar D.S."/>
        </authorList>
    </citation>
    <scope>NUCLEOTIDE SEQUENCE [LARGE SCALE GENOMIC DNA]</scope>
    <source>
        <strain evidence="12">cv. DUN x IM62</strain>
    </source>
</reference>
<keyword evidence="6" id="KW-0418">Kinase</keyword>
<feature type="non-terminal residue" evidence="11">
    <location>
        <position position="1"/>
    </location>
</feature>
<dbReference type="InterPro" id="IPR051824">
    <property type="entry name" value="LRR_Rcpt-Like_S/T_Kinase"/>
</dbReference>
<evidence type="ECO:0000256" key="6">
    <source>
        <dbReference type="ARBA" id="ARBA00022777"/>
    </source>
</evidence>
<evidence type="ECO:0000313" key="12">
    <source>
        <dbReference type="Proteomes" id="UP000030748"/>
    </source>
</evidence>
<dbReference type="GO" id="GO:0005524">
    <property type="term" value="F:ATP binding"/>
    <property type="evidence" value="ECO:0007669"/>
    <property type="project" value="UniProtKB-KW"/>
</dbReference>
<evidence type="ECO:0000313" key="11">
    <source>
        <dbReference type="EMBL" id="EYU23238.1"/>
    </source>
</evidence>
<dbReference type="InterPro" id="IPR000719">
    <property type="entry name" value="Prot_kinase_dom"/>
</dbReference>
<organism evidence="11 12">
    <name type="scientific">Erythranthe guttata</name>
    <name type="common">Yellow monkey flower</name>
    <name type="synonym">Mimulus guttatus</name>
    <dbReference type="NCBI Taxonomy" id="4155"/>
    <lineage>
        <taxon>Eukaryota</taxon>
        <taxon>Viridiplantae</taxon>
        <taxon>Streptophyta</taxon>
        <taxon>Embryophyta</taxon>
        <taxon>Tracheophyta</taxon>
        <taxon>Spermatophyta</taxon>
        <taxon>Magnoliopsida</taxon>
        <taxon>eudicotyledons</taxon>
        <taxon>Gunneridae</taxon>
        <taxon>Pentapetalae</taxon>
        <taxon>asterids</taxon>
        <taxon>lamiids</taxon>
        <taxon>Lamiales</taxon>
        <taxon>Phrymaceae</taxon>
        <taxon>Erythranthe</taxon>
    </lineage>
</organism>
<dbReference type="EMBL" id="KI632169">
    <property type="protein sequence ID" value="EYU23238.1"/>
    <property type="molecule type" value="Genomic_DNA"/>
</dbReference>
<accession>A0A022Q7N1</accession>
<feature type="domain" description="Protein kinase" evidence="10">
    <location>
        <begin position="34"/>
        <end position="287"/>
    </location>
</feature>
<evidence type="ECO:0000256" key="2">
    <source>
        <dbReference type="ARBA" id="ARBA00012513"/>
    </source>
</evidence>
<keyword evidence="5" id="KW-0547">Nucleotide-binding</keyword>
<evidence type="ECO:0000256" key="1">
    <source>
        <dbReference type="ARBA" id="ARBA00004479"/>
    </source>
</evidence>